<dbReference type="OrthoDB" id="9757917at2"/>
<proteinExistence type="predicted"/>
<evidence type="ECO:0000313" key="1">
    <source>
        <dbReference type="EMBL" id="CUT03206.1"/>
    </source>
</evidence>
<protein>
    <submittedName>
        <fullName evidence="1">Predicted ATPase, AAA+ superfamily</fullName>
    </submittedName>
</protein>
<dbReference type="RefSeq" id="WP_072150613.1">
    <property type="nucleotide sequence ID" value="NZ_CZVU01000062.1"/>
</dbReference>
<dbReference type="InterPro" id="IPR027417">
    <property type="entry name" value="P-loop_NTPase"/>
</dbReference>
<dbReference type="AlphaFoldDB" id="A0A656DAJ4"/>
<dbReference type="EMBL" id="CZVU01000062">
    <property type="protein sequence ID" value="CUT03206.1"/>
    <property type="molecule type" value="Genomic_DNA"/>
</dbReference>
<evidence type="ECO:0000313" key="2">
    <source>
        <dbReference type="Proteomes" id="UP000243065"/>
    </source>
</evidence>
<keyword evidence="2" id="KW-1185">Reference proteome</keyword>
<sequence length="852" mass="97539">MKPFITIATPHKDILEGRLTMDIFAADLWQVFKGKAPEEYQDPAVFFRKTFLTAGLKNLLNIAEKRLKGEGGDPVIQLQTPFGGGKTHALIALYHKAKEWNSKVIVIDGTVFDPKEKTLWEEIELQLTGKIESLKGKVSPGREKIQALFSKNQPLLILIDELLEYMTKASGIKVGNSNLASQSLAFIQELTIAVKTLDKSLLILTLPSSLLEHYDESAERLFQQIQHITGRMEKVYTPVEDEEVSSVIVKRLFSNIDEKEARNNIEEFLDYAEKEKILPEGIDKSYYREKFLKSFPFQPEMIDVLYKRWGSFPNFQRTRGVLRILALVVHSLKDSKNPFIRLGDIDLKNEEIRRELIKHIGNEFDSILAADITSPDSGSKKVDRSLGSAYSPFSFGTKCATTIFMYSFSGGPERGISLQELKLSCAEVSHPSSIIVEVIQKLKENLFYLSDTDLFFTNQPNLNRILLVKAESIDNREIESEEKEIIKDSLSKTQKKFEVFIWPDKSKDIPDTRELKLVILKDYSEEKCKEIIENCGDRPRVYRNTLIFLCPPDEERISFNKFIRDKLAWQLIEKDKSLSLTEEQKREVKNKIKKSEEDVRSRIRTLYRFILLPSKEGLKKIDLGMPTYGKEHLLDEEVYNRLKGEEILEKLSALTIKDKYLKNDYVSTRNILESFYATPGEIRIINQDVFKNAVKEGVRQGLFGLGRLEKDKPVYNYFNEDCSPEIVEGEVIIKAELCKKEVSDKAEIIAEPTSSLSVVGEKTEGGEKESKVSPLKEGYSGIYLKFLVPFGKLSDVGRIINYLKSKFSKVEIVMEIIAENGEIKKDEYEDKLIEALKQAGINEKDIETKFKQ</sequence>
<organism evidence="1 2">
    <name type="scientific">Kryptobacter tengchongensis</name>
    <dbReference type="NCBI Taxonomy" id="1643429"/>
    <lineage>
        <taxon>Bacteria</taxon>
        <taxon>Pseudomonadati</taxon>
        <taxon>Candidatus Kryptoniota</taxon>
        <taxon>Candidatus Kryptobacter</taxon>
    </lineage>
</organism>
<dbReference type="Proteomes" id="UP000243065">
    <property type="component" value="Unassembled WGS sequence"/>
</dbReference>
<name>A0A656DAJ4_KRYT1</name>
<accession>A0A656DAJ4</accession>
<dbReference type="SUPFAM" id="SSF52540">
    <property type="entry name" value="P-loop containing nucleoside triphosphate hydrolases"/>
    <property type="match status" value="1"/>
</dbReference>
<reference evidence="1 2" key="1">
    <citation type="submission" date="2015-11" db="EMBL/GenBank/DDBJ databases">
        <authorList>
            <person name="Varghese N."/>
        </authorList>
    </citation>
    <scope>NUCLEOTIDE SEQUENCE [LARGE SCALE GENOMIC DNA]</scope>
    <source>
        <strain evidence="1 2">JGI-24</strain>
    </source>
</reference>
<gene>
    <name evidence="1" type="ORF">JGI24_01261</name>
</gene>